<feature type="region of interest" description="Disordered" evidence="1">
    <location>
        <begin position="1"/>
        <end position="24"/>
    </location>
</feature>
<name>A0A509E734_9HYPH</name>
<feature type="transmembrane region" description="Helical" evidence="2">
    <location>
        <begin position="101"/>
        <end position="122"/>
    </location>
</feature>
<dbReference type="AlphaFoldDB" id="A0A509E734"/>
<feature type="transmembrane region" description="Helical" evidence="2">
    <location>
        <begin position="283"/>
        <end position="304"/>
    </location>
</feature>
<reference evidence="4 5" key="1">
    <citation type="submission" date="2019-06" db="EMBL/GenBank/DDBJ databases">
        <authorList>
            <person name="Rodrigo-Torres L."/>
            <person name="Arahal R. D."/>
            <person name="Lucena T."/>
        </authorList>
    </citation>
    <scope>NUCLEOTIDE SEQUENCE [LARGE SCALE GENOMIC DNA]</scope>
    <source>
        <strain evidence="4 5">SB0023/3</strain>
    </source>
</reference>
<dbReference type="InterPro" id="IPR026841">
    <property type="entry name" value="Aur1/Ipt1"/>
</dbReference>
<feature type="transmembrane region" description="Helical" evidence="2">
    <location>
        <begin position="310"/>
        <end position="327"/>
    </location>
</feature>
<evidence type="ECO:0000256" key="1">
    <source>
        <dbReference type="SAM" id="MobiDB-lite"/>
    </source>
</evidence>
<keyword evidence="2" id="KW-0812">Transmembrane</keyword>
<proteinExistence type="predicted"/>
<dbReference type="Pfam" id="PF14378">
    <property type="entry name" value="PAP2_3"/>
    <property type="match status" value="1"/>
</dbReference>
<dbReference type="GO" id="GO:0016020">
    <property type="term" value="C:membrane"/>
    <property type="evidence" value="ECO:0007669"/>
    <property type="project" value="UniProtKB-SubCell"/>
</dbReference>
<protein>
    <recommendedName>
        <fullName evidence="3">Inositolphosphotransferase Aur1/Ipt1 domain-containing protein</fullName>
    </recommendedName>
</protein>
<feature type="domain" description="Inositolphosphotransferase Aur1/Ipt1" evidence="3">
    <location>
        <begin position="133"/>
        <end position="323"/>
    </location>
</feature>
<feature type="transmembrane region" description="Helical" evidence="2">
    <location>
        <begin position="73"/>
        <end position="92"/>
    </location>
</feature>
<feature type="transmembrane region" description="Helical" evidence="2">
    <location>
        <begin position="195"/>
        <end position="217"/>
    </location>
</feature>
<evidence type="ECO:0000256" key="2">
    <source>
        <dbReference type="SAM" id="Phobius"/>
    </source>
</evidence>
<dbReference type="OrthoDB" id="7584858at2"/>
<keyword evidence="2" id="KW-0472">Membrane</keyword>
<evidence type="ECO:0000313" key="4">
    <source>
        <dbReference type="EMBL" id="VUD69464.1"/>
    </source>
</evidence>
<dbReference type="EMBL" id="CABFPH010000001">
    <property type="protein sequence ID" value="VUD69464.1"/>
    <property type="molecule type" value="Genomic_DNA"/>
</dbReference>
<feature type="transmembrane region" description="Helical" evidence="2">
    <location>
        <begin position="43"/>
        <end position="67"/>
    </location>
</feature>
<feature type="transmembrane region" description="Helical" evidence="2">
    <location>
        <begin position="257"/>
        <end position="276"/>
    </location>
</feature>
<sequence>MRSVEAGQTRRAGLARQDDVRPPRPNLLHTARRFSAGVAAPHLVLWLAALLICGIDAIWLAASGIALDPATPIALAALVAVLLVAAAGLGGLKSEPSLRGMALASAALIAFTVPVAILHYLAATLALPLIDADLARAEAAIGFDWPAWLAFLEAHPGLNWWLSLAYHSSGPQVALVVIVLAATRRLGRLWSYVRLFCATLLAVVAVSALLPAAGAYAHYAPRAMPSEAIETIGALWHLDALEHLRTGSFTVLRISEIRGLATFPSFHACLAILTAWALAPVRVVGPVAAMLNAAITLAAIASGGHYLPDILAGGALAGAALALRHLARTAEIAARPETQEGQLVGRPSPS</sequence>
<gene>
    <name evidence="4" type="ORF">MET9862_00012</name>
</gene>
<dbReference type="Proteomes" id="UP000410984">
    <property type="component" value="Unassembled WGS sequence"/>
</dbReference>
<feature type="transmembrane region" description="Helical" evidence="2">
    <location>
        <begin position="160"/>
        <end position="183"/>
    </location>
</feature>
<evidence type="ECO:0000313" key="5">
    <source>
        <dbReference type="Proteomes" id="UP000410984"/>
    </source>
</evidence>
<accession>A0A509E734</accession>
<dbReference type="RefSeq" id="WP_142581069.1">
    <property type="nucleotide sequence ID" value="NZ_CABFPH010000001.1"/>
</dbReference>
<organism evidence="4 5">
    <name type="scientific">Methylobacterium symbioticum</name>
    <dbReference type="NCBI Taxonomy" id="2584084"/>
    <lineage>
        <taxon>Bacteria</taxon>
        <taxon>Pseudomonadati</taxon>
        <taxon>Pseudomonadota</taxon>
        <taxon>Alphaproteobacteria</taxon>
        <taxon>Hyphomicrobiales</taxon>
        <taxon>Methylobacteriaceae</taxon>
        <taxon>Methylobacterium</taxon>
    </lineage>
</organism>
<evidence type="ECO:0000259" key="3">
    <source>
        <dbReference type="Pfam" id="PF14378"/>
    </source>
</evidence>
<keyword evidence="5" id="KW-1185">Reference proteome</keyword>
<keyword evidence="2" id="KW-1133">Transmembrane helix</keyword>